<dbReference type="InterPro" id="IPR000859">
    <property type="entry name" value="CUB_dom"/>
</dbReference>
<evidence type="ECO:0000256" key="1">
    <source>
        <dbReference type="ARBA" id="ARBA00023157"/>
    </source>
</evidence>
<dbReference type="Pfam" id="PF00431">
    <property type="entry name" value="CUB"/>
    <property type="match status" value="1"/>
</dbReference>
<dbReference type="PANTHER" id="PTHR33236:SF11">
    <property type="entry name" value="CUB DOMAIN-CONTAINING PROTEIN"/>
    <property type="match status" value="1"/>
</dbReference>
<proteinExistence type="predicted"/>
<dbReference type="EMBL" id="CAJHJT010000001">
    <property type="protein sequence ID" value="CAD6995822.1"/>
    <property type="molecule type" value="Genomic_DNA"/>
</dbReference>
<dbReference type="Pfam" id="PF26080">
    <property type="entry name" value="CUB_animal"/>
    <property type="match status" value="1"/>
</dbReference>
<dbReference type="OrthoDB" id="6479909at2759"/>
<dbReference type="Gene3D" id="2.60.120.290">
    <property type="entry name" value="Spermadhesin, CUB domain"/>
    <property type="match status" value="1"/>
</dbReference>
<evidence type="ECO:0000313" key="4">
    <source>
        <dbReference type="EMBL" id="CAD6995822.1"/>
    </source>
</evidence>
<gene>
    <name evidence="4" type="ORF">CCAP1982_LOCUS4525</name>
</gene>
<dbReference type="InterPro" id="IPR035914">
    <property type="entry name" value="Sperma_CUB_dom_sf"/>
</dbReference>
<evidence type="ECO:0000256" key="2">
    <source>
        <dbReference type="PROSITE-ProRule" id="PRU00059"/>
    </source>
</evidence>
<name>A0A811U970_CERCA</name>
<accession>A0A811U970</accession>
<feature type="domain" description="CUB" evidence="3">
    <location>
        <begin position="257"/>
        <end position="373"/>
    </location>
</feature>
<keyword evidence="5" id="KW-1185">Reference proteome</keyword>
<keyword evidence="1" id="KW-1015">Disulfide bond</keyword>
<sequence length="516" mass="57579">MQLQLLLASWSICAIFVGVMATYLSDFVTLRRQSNWSSEEIAPDRNSSKVLSDDRRQWHSDIADHYQLRFKPLRQMPRLYWPKLTQEEVSTELITTDVVATVSNTELPAEDYKEIAPVTTTAAQPILNTTTTTTAVLSLPTVSTALASNVMNSIMRPPQISDAMQNLLFHGSPFSFKLLQQQKQDGNKSKSKGFLSLFEVIKFKNTKCSVAMEEIDIRVRALEGVCYHEFECKSLGGIPTEPCADGVGVCCVFLTGCGATTKQSVVYFESPNYPNPVHDMLICVLIINLRDNVQQLRLDFIMFEINRPTDGDCVDDQFVVSGQNINFVVPILCGINTGQHSKYALWTKNTYYKLESDLAPEGCLQFYTEIEGVVKSFNYDTDGAFVNNAGATYFNNLNYAICLQRSKDMCAVTYTAVQNGGEQLDFQIVNKDEDEVDLVPDGQAGAGIFNCPDDYIAINQVRLCGERFNDGTDTDDFTQNAAIRDVAAGPIILPVRSNEEYVGRGFLLTYKQELCT</sequence>
<comment type="caution">
    <text evidence="4">The sequence shown here is derived from an EMBL/GenBank/DDBJ whole genome shotgun (WGS) entry which is preliminary data.</text>
</comment>
<dbReference type="PROSITE" id="PS01180">
    <property type="entry name" value="CUB"/>
    <property type="match status" value="1"/>
</dbReference>
<dbReference type="Proteomes" id="UP000606786">
    <property type="component" value="Unassembled WGS sequence"/>
</dbReference>
<dbReference type="PANTHER" id="PTHR33236">
    <property type="entry name" value="INTRAFLAGELLAR TRANSPORT PROTEIN 122 FAMILY PROTEIN-RELATED"/>
    <property type="match status" value="1"/>
</dbReference>
<dbReference type="AlphaFoldDB" id="A0A811U970"/>
<dbReference type="InterPro" id="IPR058698">
    <property type="entry name" value="CUB_metazoa"/>
</dbReference>
<evidence type="ECO:0000259" key="3">
    <source>
        <dbReference type="PROSITE" id="PS01180"/>
    </source>
</evidence>
<comment type="caution">
    <text evidence="2">Lacks conserved residue(s) required for the propagation of feature annotation.</text>
</comment>
<reference evidence="4" key="1">
    <citation type="submission" date="2020-11" db="EMBL/GenBank/DDBJ databases">
        <authorList>
            <person name="Whitehead M."/>
        </authorList>
    </citation>
    <scope>NUCLEOTIDE SEQUENCE</scope>
    <source>
        <strain evidence="4">EGII</strain>
    </source>
</reference>
<protein>
    <submittedName>
        <fullName evidence="4">(Mediterranean fruit fly) hypothetical protein</fullName>
    </submittedName>
</protein>
<organism evidence="4 5">
    <name type="scientific">Ceratitis capitata</name>
    <name type="common">Mediterranean fruit fly</name>
    <name type="synonym">Tephritis capitata</name>
    <dbReference type="NCBI Taxonomy" id="7213"/>
    <lineage>
        <taxon>Eukaryota</taxon>
        <taxon>Metazoa</taxon>
        <taxon>Ecdysozoa</taxon>
        <taxon>Arthropoda</taxon>
        <taxon>Hexapoda</taxon>
        <taxon>Insecta</taxon>
        <taxon>Pterygota</taxon>
        <taxon>Neoptera</taxon>
        <taxon>Endopterygota</taxon>
        <taxon>Diptera</taxon>
        <taxon>Brachycera</taxon>
        <taxon>Muscomorpha</taxon>
        <taxon>Tephritoidea</taxon>
        <taxon>Tephritidae</taxon>
        <taxon>Ceratitis</taxon>
        <taxon>Ceratitis</taxon>
    </lineage>
</organism>
<evidence type="ECO:0000313" key="5">
    <source>
        <dbReference type="Proteomes" id="UP000606786"/>
    </source>
</evidence>
<dbReference type="SUPFAM" id="SSF49854">
    <property type="entry name" value="Spermadhesin, CUB domain"/>
    <property type="match status" value="1"/>
</dbReference>